<reference evidence="2" key="1">
    <citation type="submission" date="2013-03" db="EMBL/GenBank/DDBJ databases">
        <title>Immune-Related transcriptome of Coptotermes formosanus Shiraki workers: the defense mechanism.</title>
        <authorList>
            <person name="Hussain A."/>
            <person name="Li Y.F."/>
            <person name="Wen S.Y."/>
        </authorList>
    </citation>
    <scope>NUCLEOTIDE SEQUENCE</scope>
</reference>
<keyword evidence="1" id="KW-1133">Transmembrane helix</keyword>
<dbReference type="AlphaFoldDB" id="R4V2H0"/>
<organism evidence="2">
    <name type="scientific">Coptotermes formosanus</name>
    <name type="common">Formosan subterranean termite</name>
    <dbReference type="NCBI Taxonomy" id="36987"/>
    <lineage>
        <taxon>Eukaryota</taxon>
        <taxon>Metazoa</taxon>
        <taxon>Ecdysozoa</taxon>
        <taxon>Arthropoda</taxon>
        <taxon>Hexapoda</taxon>
        <taxon>Insecta</taxon>
        <taxon>Pterygota</taxon>
        <taxon>Neoptera</taxon>
        <taxon>Polyneoptera</taxon>
        <taxon>Dictyoptera</taxon>
        <taxon>Blattodea</taxon>
        <taxon>Blattoidea</taxon>
        <taxon>Termitoidae</taxon>
        <taxon>Rhinotermitidae</taxon>
        <taxon>Coptotermes</taxon>
    </lineage>
</organism>
<proteinExistence type="evidence at transcript level"/>
<evidence type="ECO:0000256" key="1">
    <source>
        <dbReference type="SAM" id="Phobius"/>
    </source>
</evidence>
<name>R4V2H0_COPFO</name>
<accession>R4V2H0</accession>
<keyword evidence="1" id="KW-0472">Membrane</keyword>
<sequence>MVQNFSVPQRFKEISVEEFETLIKKWLKISKKPFTKVDDSYPMYEIESEEEGIDTLVRMVLFSRTDKPNLIKNASSLHRLTVHFSSTDQISFDNITNIRQIQSVINEYSSQDFEKWTPYLLRTHSRLTIIPFNISFLLNELVPKFRKQFYFTNYSQTAVNFYPINETDLPAVVVSTRYRNYYLLKNAQSITEVDTFLESILNKTIEPINMTERDESFGDRKFLQDFEDPEFRKEFFFIFGLCVAAVVIGCILVISVNKFIIEPCRKRVTAKKEAQKQNEAKKEQ</sequence>
<keyword evidence="1" id="KW-0812">Transmembrane</keyword>
<dbReference type="EMBL" id="KC741098">
    <property type="protein sequence ID" value="AGM32922.1"/>
    <property type="molecule type" value="mRNA"/>
</dbReference>
<protein>
    <submittedName>
        <fullName evidence="2">Uncharacterized protein</fullName>
    </submittedName>
</protein>
<feature type="transmembrane region" description="Helical" evidence="1">
    <location>
        <begin position="235"/>
        <end position="257"/>
    </location>
</feature>
<evidence type="ECO:0000313" key="2">
    <source>
        <dbReference type="EMBL" id="AGM32922.1"/>
    </source>
</evidence>